<evidence type="ECO:0000256" key="5">
    <source>
        <dbReference type="ARBA" id="ARBA00022692"/>
    </source>
</evidence>
<reference evidence="11 12" key="1">
    <citation type="submission" date="2023-07" db="EMBL/GenBank/DDBJ databases">
        <title>Comparative genomics of wheat-associated soil bacteria to identify genetic determinants of phenazine resistance.</title>
        <authorList>
            <person name="Mouncey N."/>
        </authorList>
    </citation>
    <scope>NUCLEOTIDE SEQUENCE [LARGE SCALE GENOMIC DNA]</scope>
    <source>
        <strain evidence="11 12">B3I12</strain>
    </source>
</reference>
<keyword evidence="12" id="KW-1185">Reference proteome</keyword>
<evidence type="ECO:0000313" key="12">
    <source>
        <dbReference type="Proteomes" id="UP001232755"/>
    </source>
</evidence>
<sequence length="486" mass="50830">MAPMPELSPRRRMLVLAICCMSLLIVSLDNTVLNVALPSMQQDLHASTSGLQWTIDAYTLVLASLLMLAGSTADRIGRKRVFMAGLVVFTLGSVLCSLAPNLEALVAFRMVQAVGGSMLNPVAMSIITNTFTDPRERARAIGVWGAVVGISMAAGPLVGGLLVESVGWRSIFWINLPVGLAALLLTLRFVPESRAPKARRPDPVGQLLVIALFGTLTYAIIEAPSTPFTSTALPAAVALAALAGLLWYEPRRAQPLIDLRFFRSAPFSGATVIAISAFAALGGFLFLSTLYLQNVRGLNALEAGLWMLPMAAPTFLCAPLSGRLVGSRGPRVPLLIAGCAMTVSGILFAAFEAETSDATLVAGYVLFGIGFGFVNAPITNTAVSGMPRAQAGVAAAVASTSRQLGQTLGVAVVGAVLASGVGASSYREMFVPAARPGWWIIAACGFAVLVLGAVSSGRWARGTAERTAERLESAEVRDVAVTAERD</sequence>
<feature type="transmembrane region" description="Helical" evidence="9">
    <location>
        <begin position="81"/>
        <end position="100"/>
    </location>
</feature>
<keyword evidence="5 9" id="KW-0812">Transmembrane</keyword>
<dbReference type="NCBIfam" id="TIGR00711">
    <property type="entry name" value="efflux_EmrB"/>
    <property type="match status" value="1"/>
</dbReference>
<keyword evidence="6 9" id="KW-1133">Transmembrane helix</keyword>
<evidence type="ECO:0000256" key="6">
    <source>
        <dbReference type="ARBA" id="ARBA00022989"/>
    </source>
</evidence>
<organism evidence="11 12">
    <name type="scientific">Streptomyces africanus</name>
    <dbReference type="NCBI Taxonomy" id="231024"/>
    <lineage>
        <taxon>Bacteria</taxon>
        <taxon>Bacillati</taxon>
        <taxon>Actinomycetota</taxon>
        <taxon>Actinomycetes</taxon>
        <taxon>Kitasatosporales</taxon>
        <taxon>Streptomycetaceae</taxon>
        <taxon>Streptomyces</taxon>
    </lineage>
</organism>
<dbReference type="Pfam" id="PF07690">
    <property type="entry name" value="MFS_1"/>
    <property type="match status" value="1"/>
</dbReference>
<dbReference type="Proteomes" id="UP001232755">
    <property type="component" value="Unassembled WGS sequence"/>
</dbReference>
<accession>A0ABU0QLR2</accession>
<feature type="transmembrane region" description="Helical" evidence="9">
    <location>
        <begin position="203"/>
        <end position="221"/>
    </location>
</feature>
<evidence type="ECO:0000256" key="2">
    <source>
        <dbReference type="ARBA" id="ARBA00008537"/>
    </source>
</evidence>
<dbReference type="InterPro" id="IPR011701">
    <property type="entry name" value="MFS"/>
</dbReference>
<dbReference type="InterPro" id="IPR004638">
    <property type="entry name" value="EmrB-like"/>
</dbReference>
<feature type="transmembrane region" description="Helical" evidence="9">
    <location>
        <begin position="332"/>
        <end position="351"/>
    </location>
</feature>
<feature type="transmembrane region" description="Helical" evidence="9">
    <location>
        <begin position="50"/>
        <end position="69"/>
    </location>
</feature>
<keyword evidence="3" id="KW-0813">Transport</keyword>
<dbReference type="SUPFAM" id="SSF103473">
    <property type="entry name" value="MFS general substrate transporter"/>
    <property type="match status" value="1"/>
</dbReference>
<dbReference type="CDD" id="cd17321">
    <property type="entry name" value="MFS_MMR_MDR_like"/>
    <property type="match status" value="1"/>
</dbReference>
<evidence type="ECO:0000256" key="7">
    <source>
        <dbReference type="ARBA" id="ARBA00023136"/>
    </source>
</evidence>
<feature type="transmembrane region" description="Helical" evidence="9">
    <location>
        <begin position="404"/>
        <end position="426"/>
    </location>
</feature>
<dbReference type="Gene3D" id="1.20.1250.20">
    <property type="entry name" value="MFS general substrate transporter like domains"/>
    <property type="match status" value="1"/>
</dbReference>
<keyword evidence="7 9" id="KW-0472">Membrane</keyword>
<evidence type="ECO:0000256" key="3">
    <source>
        <dbReference type="ARBA" id="ARBA00022448"/>
    </source>
</evidence>
<keyword evidence="8" id="KW-0046">Antibiotic resistance</keyword>
<dbReference type="EMBL" id="JAUSYP010000001">
    <property type="protein sequence ID" value="MDQ0748323.1"/>
    <property type="molecule type" value="Genomic_DNA"/>
</dbReference>
<feature type="transmembrane region" description="Helical" evidence="9">
    <location>
        <begin position="140"/>
        <end position="159"/>
    </location>
</feature>
<evidence type="ECO:0000256" key="9">
    <source>
        <dbReference type="SAM" id="Phobius"/>
    </source>
</evidence>
<feature type="transmembrane region" description="Helical" evidence="9">
    <location>
        <begin position="106"/>
        <end position="128"/>
    </location>
</feature>
<dbReference type="InterPro" id="IPR020846">
    <property type="entry name" value="MFS_dom"/>
</dbReference>
<dbReference type="PANTHER" id="PTHR42718:SF9">
    <property type="entry name" value="MAJOR FACILITATOR SUPERFAMILY MULTIDRUG TRANSPORTER MFSC"/>
    <property type="match status" value="1"/>
</dbReference>
<feature type="transmembrane region" description="Helical" evidence="9">
    <location>
        <begin position="363"/>
        <end position="383"/>
    </location>
</feature>
<feature type="transmembrane region" description="Helical" evidence="9">
    <location>
        <begin position="438"/>
        <end position="460"/>
    </location>
</feature>
<dbReference type="PRINTS" id="PR01036">
    <property type="entry name" value="TCRTETB"/>
</dbReference>
<protein>
    <submittedName>
        <fullName evidence="11">EmrB/QacA subfamily drug resistance transporter</fullName>
    </submittedName>
</protein>
<comment type="caution">
    <text evidence="11">The sequence shown here is derived from an EMBL/GenBank/DDBJ whole genome shotgun (WGS) entry which is preliminary data.</text>
</comment>
<keyword evidence="4" id="KW-1003">Cell membrane</keyword>
<gene>
    <name evidence="11" type="ORF">QF034_002554</name>
</gene>
<feature type="transmembrane region" description="Helical" evidence="9">
    <location>
        <begin position="269"/>
        <end position="291"/>
    </location>
</feature>
<evidence type="ECO:0000256" key="8">
    <source>
        <dbReference type="ARBA" id="ARBA00023251"/>
    </source>
</evidence>
<evidence type="ECO:0000259" key="10">
    <source>
        <dbReference type="PROSITE" id="PS50850"/>
    </source>
</evidence>
<feature type="transmembrane region" description="Helical" evidence="9">
    <location>
        <begin position="171"/>
        <end position="191"/>
    </location>
</feature>
<dbReference type="PANTHER" id="PTHR42718">
    <property type="entry name" value="MAJOR FACILITATOR SUPERFAMILY MULTIDRUG TRANSPORTER MFSC"/>
    <property type="match status" value="1"/>
</dbReference>
<comment type="similarity">
    <text evidence="2">Belongs to the major facilitator superfamily. EmrB family.</text>
</comment>
<feature type="domain" description="Major facilitator superfamily (MFS) profile" evidence="10">
    <location>
        <begin position="15"/>
        <end position="460"/>
    </location>
</feature>
<evidence type="ECO:0000256" key="1">
    <source>
        <dbReference type="ARBA" id="ARBA00004651"/>
    </source>
</evidence>
<feature type="transmembrane region" description="Helical" evidence="9">
    <location>
        <begin position="303"/>
        <end position="320"/>
    </location>
</feature>
<dbReference type="Gene3D" id="1.20.1720.10">
    <property type="entry name" value="Multidrug resistance protein D"/>
    <property type="match status" value="1"/>
</dbReference>
<evidence type="ECO:0000313" key="11">
    <source>
        <dbReference type="EMBL" id="MDQ0748323.1"/>
    </source>
</evidence>
<name>A0ABU0QLR2_9ACTN</name>
<dbReference type="PROSITE" id="PS50850">
    <property type="entry name" value="MFS"/>
    <property type="match status" value="1"/>
</dbReference>
<comment type="subcellular location">
    <subcellularLocation>
        <location evidence="1">Cell membrane</location>
        <topology evidence="1">Multi-pass membrane protein</topology>
    </subcellularLocation>
</comment>
<evidence type="ECO:0000256" key="4">
    <source>
        <dbReference type="ARBA" id="ARBA00022475"/>
    </source>
</evidence>
<proteinExistence type="inferred from homology"/>
<feature type="transmembrane region" description="Helical" evidence="9">
    <location>
        <begin position="227"/>
        <end position="248"/>
    </location>
</feature>
<dbReference type="InterPro" id="IPR036259">
    <property type="entry name" value="MFS_trans_sf"/>
</dbReference>